<evidence type="ECO:0000313" key="1">
    <source>
        <dbReference type="EMBL" id="WGH94100.1"/>
    </source>
</evidence>
<sequence>MLGSLVPDSSRQFKFEHPVESGVIDDCIHPGIGRDGAPPISDARDSILPQAHLICGSLPRRVGFPGTERADDRSRFGNADPLIGNVAKFSNDEYQ</sequence>
<gene>
    <name evidence="1" type="ORF">QDX21_04740</name>
</gene>
<name>A0AAJ6AIW3_9MICC</name>
<protein>
    <submittedName>
        <fullName evidence="1">Uncharacterized protein</fullName>
    </submittedName>
</protein>
<evidence type="ECO:0000313" key="2">
    <source>
        <dbReference type="Proteomes" id="UP001224674"/>
    </source>
</evidence>
<dbReference type="EMBL" id="CP122566">
    <property type="protein sequence ID" value="WGH94100.1"/>
    <property type="molecule type" value="Genomic_DNA"/>
</dbReference>
<organism evidence="1 2">
    <name type="scientific">Auritidibacter ignavus</name>
    <dbReference type="NCBI Taxonomy" id="678932"/>
    <lineage>
        <taxon>Bacteria</taxon>
        <taxon>Bacillati</taxon>
        <taxon>Actinomycetota</taxon>
        <taxon>Actinomycetes</taxon>
        <taxon>Micrococcales</taxon>
        <taxon>Micrococcaceae</taxon>
        <taxon>Auritidibacter</taxon>
    </lineage>
</organism>
<accession>A0AAJ6AIW3</accession>
<proteinExistence type="predicted"/>
<dbReference type="Proteomes" id="UP001224674">
    <property type="component" value="Chromosome"/>
</dbReference>
<dbReference type="RefSeq" id="WP_110110866.1">
    <property type="nucleotide sequence ID" value="NZ_CP122566.1"/>
</dbReference>
<keyword evidence="2" id="KW-1185">Reference proteome</keyword>
<dbReference type="AlphaFoldDB" id="A0AAJ6AIW3"/>
<reference evidence="1 2" key="1">
    <citation type="submission" date="2023-03" db="EMBL/GenBank/DDBJ databases">
        <title>Complete genome sequences of several Auritidibacter ignavus strains isolated from ear infections.</title>
        <authorList>
            <person name="Baehr T."/>
            <person name="Baumhoegger A.M."/>
        </authorList>
    </citation>
    <scope>NUCLEOTIDE SEQUENCE [LARGE SCALE GENOMIC DNA]</scope>
    <source>
        <strain evidence="1 2">BABAE-6</strain>
    </source>
</reference>